<dbReference type="OrthoDB" id="2496158at2759"/>
<comment type="caution">
    <text evidence="2">The sequence shown here is derived from an EMBL/GenBank/DDBJ whole genome shotgun (WGS) entry which is preliminary data.</text>
</comment>
<dbReference type="VEuPathDB" id="FungiDB:PSHT_00023"/>
<dbReference type="AlphaFoldDB" id="A0A2S4WNZ4"/>
<name>A0A2S4WNZ4_9BASI</name>
<reference evidence="2 3" key="1">
    <citation type="submission" date="2017-12" db="EMBL/GenBank/DDBJ databases">
        <title>Gene loss provides genomic basis for host adaptation in cereal stripe rust fungi.</title>
        <authorList>
            <person name="Xia C."/>
        </authorList>
    </citation>
    <scope>NUCLEOTIDE SEQUENCE [LARGE SCALE GENOMIC DNA]</scope>
    <source>
        <strain evidence="2 3">93TX-2</strain>
    </source>
</reference>
<gene>
    <name evidence="2" type="ORF">PSHT_00023</name>
</gene>
<organism evidence="2 3">
    <name type="scientific">Puccinia striiformis</name>
    <dbReference type="NCBI Taxonomy" id="27350"/>
    <lineage>
        <taxon>Eukaryota</taxon>
        <taxon>Fungi</taxon>
        <taxon>Dikarya</taxon>
        <taxon>Basidiomycota</taxon>
        <taxon>Pucciniomycotina</taxon>
        <taxon>Pucciniomycetes</taxon>
        <taxon>Pucciniales</taxon>
        <taxon>Pucciniaceae</taxon>
        <taxon>Puccinia</taxon>
    </lineage>
</organism>
<keyword evidence="3" id="KW-1185">Reference proteome</keyword>
<reference evidence="3" key="2">
    <citation type="journal article" date="2018" name="BMC Genomics">
        <title>Genomic insights into host adaptation between the wheat stripe rust pathogen (Puccinia striiformis f. sp. tritici) and the barley stripe rust pathogen (Puccinia striiformis f. sp. hordei).</title>
        <authorList>
            <person name="Xia C."/>
            <person name="Wang M."/>
            <person name="Yin C."/>
            <person name="Cornejo O.E."/>
            <person name="Hulbert S.H."/>
            <person name="Chen X."/>
        </authorList>
    </citation>
    <scope>NUCLEOTIDE SEQUENCE [LARGE SCALE GENOMIC DNA]</scope>
    <source>
        <strain evidence="3">93TX-2</strain>
    </source>
</reference>
<dbReference type="Proteomes" id="UP000238274">
    <property type="component" value="Unassembled WGS sequence"/>
</dbReference>
<evidence type="ECO:0000313" key="2">
    <source>
        <dbReference type="EMBL" id="POW23501.1"/>
    </source>
</evidence>
<feature type="compositionally biased region" description="Polar residues" evidence="1">
    <location>
        <begin position="108"/>
        <end position="137"/>
    </location>
</feature>
<evidence type="ECO:0000313" key="3">
    <source>
        <dbReference type="Proteomes" id="UP000238274"/>
    </source>
</evidence>
<feature type="region of interest" description="Disordered" evidence="1">
    <location>
        <begin position="86"/>
        <end position="144"/>
    </location>
</feature>
<dbReference type="EMBL" id="PKSM01000001">
    <property type="protein sequence ID" value="POW23501.1"/>
    <property type="molecule type" value="Genomic_DNA"/>
</dbReference>
<reference evidence="3" key="3">
    <citation type="journal article" date="2018" name="Mol. Plant Microbe Interact.">
        <title>Genome sequence resources for the wheat stripe rust pathogen (Puccinia striiformis f. sp. tritici) and the barley stripe rust pathogen (Puccinia striiformis f. sp. hordei).</title>
        <authorList>
            <person name="Xia C."/>
            <person name="Wang M."/>
            <person name="Yin C."/>
            <person name="Cornejo O.E."/>
            <person name="Hulbert S.H."/>
            <person name="Chen X."/>
        </authorList>
    </citation>
    <scope>NUCLEOTIDE SEQUENCE [LARGE SCALE GENOMIC DNA]</scope>
    <source>
        <strain evidence="3">93TX-2</strain>
    </source>
</reference>
<proteinExistence type="predicted"/>
<evidence type="ECO:0000256" key="1">
    <source>
        <dbReference type="SAM" id="MobiDB-lite"/>
    </source>
</evidence>
<accession>A0A2S4WNZ4</accession>
<dbReference type="VEuPathDB" id="FungiDB:PSTT_13255"/>
<sequence length="604" mass="69414">MYSPKAFRVRSMAKSSKFLLENNNHIRADNLPDLLLQVMNMRLTTSWHLWLSLTHLCLVSHASVFAEAKEDPVGKVEEFDQIFRGPHSTIPSRSGLASGGHFDVQTPEPKTQTRDQSLTDANRSSLGSPSEPTQRSTGPHDQKKFLDKWPDRIQRLKSLLKKCKSNYRSLVLSIKDFLNMFERYNKVAIFSEIDHLKDIFGEAYDYYKTLEEAERNRFWKVFEEKGNADNAGLSPRLARAPTFGRSGRVEQAKAGVNNRGKVRAAQKKVFKAMTILDRINRGRDEYDKALETSVNLVEDFVRKFSNNARVSHISQRIRDWKAKHPSGIPRMKHAYQVVFADLFGPGDITKPEEVDVAESQRFQDLWQVTEPQMSAIWGVSGEAKSMLADLYVAEEKNTQRGLPILRKLTSTPEYREAIQESRRRQDAIHEKLLAAFTDDKALREKMEDLAESRAADEEWADRSSSRLHYDLLSFIDPLRAARSYEDHPDINPLLRHFGLHTTPRAIRNLMELSEALIPHLKVQYKQQILARDFRRTLEAGFNGATQYRVSIILKETIEFLKSTTPPRRPLHSILFDAAKDYILRFVDKFRSKLSPAVATSTRTQ</sequence>
<protein>
    <submittedName>
        <fullName evidence="2">Uncharacterized protein</fullName>
    </submittedName>
</protein>